<keyword evidence="5" id="KW-1185">Reference proteome</keyword>
<dbReference type="InterPro" id="IPR013955">
    <property type="entry name" value="Rep_factor-A_C"/>
</dbReference>
<evidence type="ECO:0000313" key="5">
    <source>
        <dbReference type="Proteomes" id="UP000077755"/>
    </source>
</evidence>
<dbReference type="Pfam" id="PF08646">
    <property type="entry name" value="Rep_fac-A_C"/>
    <property type="match status" value="1"/>
</dbReference>
<feature type="compositionally biased region" description="Acidic residues" evidence="1">
    <location>
        <begin position="439"/>
        <end position="448"/>
    </location>
</feature>
<reference evidence="4" key="1">
    <citation type="journal article" date="2016" name="Nat. Genet.">
        <title>A high-quality carrot genome assembly provides new insights into carotenoid accumulation and asterid genome evolution.</title>
        <authorList>
            <person name="Iorizzo M."/>
            <person name="Ellison S."/>
            <person name="Senalik D."/>
            <person name="Zeng P."/>
            <person name="Satapoomin P."/>
            <person name="Huang J."/>
            <person name="Bowman M."/>
            <person name="Iovene M."/>
            <person name="Sanseverino W."/>
            <person name="Cavagnaro P."/>
            <person name="Yildiz M."/>
            <person name="Macko-Podgorni A."/>
            <person name="Moranska E."/>
            <person name="Grzebelus E."/>
            <person name="Grzebelus D."/>
            <person name="Ashrafi H."/>
            <person name="Zheng Z."/>
            <person name="Cheng S."/>
            <person name="Spooner D."/>
            <person name="Van Deynze A."/>
            <person name="Simon P."/>
        </authorList>
    </citation>
    <scope>NUCLEOTIDE SEQUENCE</scope>
    <source>
        <tissue evidence="4">Leaf</tissue>
    </source>
</reference>
<dbReference type="Proteomes" id="UP000077755">
    <property type="component" value="Chromosome 7"/>
</dbReference>
<gene>
    <name evidence="4" type="ORF">DCAR_0728266</name>
</gene>
<dbReference type="InterPro" id="IPR003871">
    <property type="entry name" value="RFA1B/D_OB_1st"/>
</dbReference>
<dbReference type="InterPro" id="IPR012340">
    <property type="entry name" value="NA-bd_OB-fold"/>
</dbReference>
<evidence type="ECO:0000256" key="1">
    <source>
        <dbReference type="SAM" id="MobiDB-lite"/>
    </source>
</evidence>
<evidence type="ECO:0000259" key="2">
    <source>
        <dbReference type="Pfam" id="PF02721"/>
    </source>
</evidence>
<feature type="domain" description="Replication factor A C-terminal" evidence="3">
    <location>
        <begin position="285"/>
        <end position="397"/>
    </location>
</feature>
<proteinExistence type="predicted"/>
<dbReference type="AlphaFoldDB" id="A0A164T923"/>
<feature type="domain" description="Replication protein A 70 kDa DNA-binding subunit B/D first OB fold" evidence="2">
    <location>
        <begin position="7"/>
        <end position="111"/>
    </location>
</feature>
<dbReference type="Gene3D" id="2.40.50.140">
    <property type="entry name" value="Nucleic acid-binding proteins"/>
    <property type="match status" value="3"/>
</dbReference>
<accession>A0A164T923</accession>
<feature type="region of interest" description="Disordered" evidence="1">
    <location>
        <begin position="421"/>
        <end position="456"/>
    </location>
</feature>
<protein>
    <submittedName>
        <fullName evidence="4">Uncharacterized protein</fullName>
    </submittedName>
</protein>
<dbReference type="Gramene" id="KZM87221">
    <property type="protein sequence ID" value="KZM87221"/>
    <property type="gene ID" value="DCAR_024355"/>
</dbReference>
<dbReference type="PANTHER" id="PTHR47165:SF4">
    <property type="entry name" value="OS03G0429900 PROTEIN"/>
    <property type="match status" value="1"/>
</dbReference>
<organism evidence="4 5">
    <name type="scientific">Daucus carota subsp. sativus</name>
    <name type="common">Carrot</name>
    <dbReference type="NCBI Taxonomy" id="79200"/>
    <lineage>
        <taxon>Eukaryota</taxon>
        <taxon>Viridiplantae</taxon>
        <taxon>Streptophyta</taxon>
        <taxon>Embryophyta</taxon>
        <taxon>Tracheophyta</taxon>
        <taxon>Spermatophyta</taxon>
        <taxon>Magnoliopsida</taxon>
        <taxon>eudicotyledons</taxon>
        <taxon>Gunneridae</taxon>
        <taxon>Pentapetalae</taxon>
        <taxon>asterids</taxon>
        <taxon>campanulids</taxon>
        <taxon>Apiales</taxon>
        <taxon>Apiaceae</taxon>
        <taxon>Apioideae</taxon>
        <taxon>Scandiceae</taxon>
        <taxon>Daucinae</taxon>
        <taxon>Daucus</taxon>
        <taxon>Daucus sect. Daucus</taxon>
    </lineage>
</organism>
<name>A0A164T923_DAUCS</name>
<dbReference type="Pfam" id="PF02721">
    <property type="entry name" value="DUF223"/>
    <property type="match status" value="1"/>
</dbReference>
<sequence length="496" mass="56877">MAFTTSTPVNKLDPSKIKWEIKVRAQAVWKGITRDTKEFRGLNILFIDDSNSRIHAFIGARISSIFEPSLEEGQMYHICSFSVHRYTGYESHRCVRTDLHIYFSDYTSMQKITVSVPRIPNYNFDFYDLSSLGSTNDEKRFLFDVIGVLGDREPLLKYMSESKEEKMQLKCSITDGRITFFDEFALKFDKALEKQADEITIVIIGCGKIGHYLGELNISNYPATRFFINVDHHSVRMMKLWSLKPTFRQKVVVKKDEPRDVLLSVACIKDLKEEFNERRVCCSVKVEKVEEVQWFYHVCPKCSEELVAIDGRFKCTKYKRYIPYPERRFRISVICSDESGVIFIALGDSEVRKLIKKNVFEVDLDHAKESKDSDFPAVFKQFAGKVHSITLKINLKNVIKKSEVYESVDIAELSGISSATISNIEPSGETDDNRGDTVTEMEEGNEEESPVKSLESVSKDKIRKNVKVNTSTVTDGDDDFVLIELISEGKSKKCKK</sequence>
<reference evidence="4" key="2">
    <citation type="submission" date="2022-03" db="EMBL/GenBank/DDBJ databases">
        <title>Draft title - Genomic analysis of global carrot germplasm unveils the trajectory of domestication and the origin of high carotenoid orange carrot.</title>
        <authorList>
            <person name="Iorizzo M."/>
            <person name="Ellison S."/>
            <person name="Senalik D."/>
            <person name="Macko-Podgorni A."/>
            <person name="Grzebelus D."/>
            <person name="Bostan H."/>
            <person name="Rolling W."/>
            <person name="Curaba J."/>
            <person name="Simon P."/>
        </authorList>
    </citation>
    <scope>NUCLEOTIDE SEQUENCE</scope>
    <source>
        <tissue evidence="4">Leaf</tissue>
    </source>
</reference>
<evidence type="ECO:0000313" key="4">
    <source>
        <dbReference type="EMBL" id="WOH08817.1"/>
    </source>
</evidence>
<dbReference type="PANTHER" id="PTHR47165">
    <property type="entry name" value="OS03G0429900 PROTEIN"/>
    <property type="match status" value="1"/>
</dbReference>
<evidence type="ECO:0000259" key="3">
    <source>
        <dbReference type="Pfam" id="PF08646"/>
    </source>
</evidence>
<dbReference type="EMBL" id="CP093349">
    <property type="protein sequence ID" value="WOH08817.1"/>
    <property type="molecule type" value="Genomic_DNA"/>
</dbReference>
<dbReference type="SUPFAM" id="SSF50249">
    <property type="entry name" value="Nucleic acid-binding proteins"/>
    <property type="match status" value="3"/>
</dbReference>